<feature type="transmembrane region" description="Helical" evidence="6">
    <location>
        <begin position="53"/>
        <end position="71"/>
    </location>
</feature>
<comment type="subcellular location">
    <subcellularLocation>
        <location evidence="1">Membrane</location>
        <topology evidence="1">Single-pass membrane protein</topology>
    </subcellularLocation>
</comment>
<dbReference type="eggNOG" id="COG0330">
    <property type="taxonomic scope" value="Bacteria"/>
</dbReference>
<evidence type="ECO:0000256" key="4">
    <source>
        <dbReference type="ARBA" id="ARBA00022989"/>
    </source>
</evidence>
<dbReference type="Pfam" id="PF01145">
    <property type="entry name" value="Band_7"/>
    <property type="match status" value="1"/>
</dbReference>
<dbReference type="AlphaFoldDB" id="A0A091BEZ2"/>
<comment type="similarity">
    <text evidence="2 6">Belongs to the band 7/mec-2 family. HflK subfamily.</text>
</comment>
<dbReference type="InterPro" id="IPR010201">
    <property type="entry name" value="HflK"/>
</dbReference>
<evidence type="ECO:0000256" key="6">
    <source>
        <dbReference type="RuleBase" id="RU364113"/>
    </source>
</evidence>
<dbReference type="PANTHER" id="PTHR43327">
    <property type="entry name" value="STOMATIN-LIKE PROTEIN 2, MITOCHONDRIAL"/>
    <property type="match status" value="1"/>
</dbReference>
<feature type="compositionally biased region" description="Basic and acidic residues" evidence="7">
    <location>
        <begin position="359"/>
        <end position="377"/>
    </location>
</feature>
<reference evidence="9 10" key="1">
    <citation type="submission" date="2013-09" db="EMBL/GenBank/DDBJ databases">
        <title>Genome sequencing of Arenimonas composti.</title>
        <authorList>
            <person name="Chen F."/>
            <person name="Wang G."/>
        </authorList>
    </citation>
    <scope>NUCLEOTIDE SEQUENCE [LARGE SCALE GENOMIC DNA]</scope>
    <source>
        <strain evidence="9 10">TR7-09</strain>
    </source>
</reference>
<keyword evidence="10" id="KW-1185">Reference proteome</keyword>
<organism evidence="9 10">
    <name type="scientific">Arenimonas composti TR7-09 = DSM 18010</name>
    <dbReference type="NCBI Taxonomy" id="1121013"/>
    <lineage>
        <taxon>Bacteria</taxon>
        <taxon>Pseudomonadati</taxon>
        <taxon>Pseudomonadota</taxon>
        <taxon>Gammaproteobacteria</taxon>
        <taxon>Lysobacterales</taxon>
        <taxon>Lysobacteraceae</taxon>
        <taxon>Arenimonas</taxon>
    </lineage>
</organism>
<proteinExistence type="inferred from homology"/>
<dbReference type="InterPro" id="IPR036013">
    <property type="entry name" value="Band_7/SPFH_dom_sf"/>
</dbReference>
<dbReference type="GO" id="GO:0016020">
    <property type="term" value="C:membrane"/>
    <property type="evidence" value="ECO:0007669"/>
    <property type="project" value="UniProtKB-SubCell"/>
</dbReference>
<dbReference type="STRING" id="1121013.GCA_000426365_01971"/>
<dbReference type="NCBIfam" id="TIGR01933">
    <property type="entry name" value="hflK"/>
    <property type="match status" value="1"/>
</dbReference>
<evidence type="ECO:0000256" key="3">
    <source>
        <dbReference type="ARBA" id="ARBA00022692"/>
    </source>
</evidence>
<comment type="caution">
    <text evidence="9">The sequence shown here is derived from an EMBL/GenBank/DDBJ whole genome shotgun (WGS) entry which is preliminary data.</text>
</comment>
<comment type="subunit">
    <text evidence="6">HflC and HflK may interact to form a multimeric complex.</text>
</comment>
<evidence type="ECO:0000313" key="10">
    <source>
        <dbReference type="Proteomes" id="UP000029391"/>
    </source>
</evidence>
<comment type="function">
    <text evidence="6">HflC and HflK could encode or regulate a protease.</text>
</comment>
<feature type="domain" description="Band 7" evidence="8">
    <location>
        <begin position="72"/>
        <end position="232"/>
    </location>
</feature>
<dbReference type="InterPro" id="IPR001107">
    <property type="entry name" value="Band_7"/>
</dbReference>
<evidence type="ECO:0000256" key="7">
    <source>
        <dbReference type="SAM" id="MobiDB-lite"/>
    </source>
</evidence>
<gene>
    <name evidence="9" type="ORF">P873_06470</name>
</gene>
<evidence type="ECO:0000313" key="9">
    <source>
        <dbReference type="EMBL" id="KFN50316.1"/>
    </source>
</evidence>
<keyword evidence="3 6" id="KW-0812">Transmembrane</keyword>
<keyword evidence="5 6" id="KW-0472">Membrane</keyword>
<dbReference type="InterPro" id="IPR001972">
    <property type="entry name" value="Stomatin_HflK_fam"/>
</dbReference>
<dbReference type="InterPro" id="IPR050710">
    <property type="entry name" value="Band7/mec-2_domain"/>
</dbReference>
<feature type="region of interest" description="Disordered" evidence="7">
    <location>
        <begin position="1"/>
        <end position="21"/>
    </location>
</feature>
<accession>A0A091BEZ2</accession>
<dbReference type="CDD" id="cd03404">
    <property type="entry name" value="SPFH_HflK"/>
    <property type="match status" value="1"/>
</dbReference>
<dbReference type="Gene3D" id="3.30.479.30">
    <property type="entry name" value="Band 7 domain"/>
    <property type="match status" value="1"/>
</dbReference>
<dbReference type="OrthoDB" id="9779595at2"/>
<evidence type="ECO:0000256" key="5">
    <source>
        <dbReference type="ARBA" id="ARBA00023136"/>
    </source>
</evidence>
<keyword evidence="4 6" id="KW-1133">Transmembrane helix</keyword>
<dbReference type="SMART" id="SM00244">
    <property type="entry name" value="PHB"/>
    <property type="match status" value="1"/>
</dbReference>
<sequence>MAWNQPGNGGNKDPWKGKDPGNEVEAFINRLKGMFGGSSGGGGRGRGGGAPQGAFNALPWVLALVGIWLLFNSVKMMDERQRGVVLRFGEYNRTMGPGLNFKWPWPVETVRVVDATAVVELSDQVRVLTRDENLIDIKFNAQYSRVDPRLYLYGSPDPEATLKDAAESAVREVVGRSTMDTVLFDRAELVIAARDRLQESLTLYNTGLTVVNFNLQDARPPEEVKQAFDDAISAREDKNRIENEARAYASRVVPEARGRAARMRTEAEGYRASVIARAEGEAERFSLLAAQYRLAPEVTRKRLYLETLQEVLANNPKVIAADNGNILYLPVGAPAPARTPGVADAPVIRLPATQADPLPEPRVERDPRDRGRTAGGR</sequence>
<evidence type="ECO:0000256" key="1">
    <source>
        <dbReference type="ARBA" id="ARBA00004167"/>
    </source>
</evidence>
<feature type="region of interest" description="Disordered" evidence="7">
    <location>
        <begin position="350"/>
        <end position="377"/>
    </location>
</feature>
<protein>
    <recommendedName>
        <fullName evidence="6">Protein HflK</fullName>
    </recommendedName>
</protein>
<dbReference type="SUPFAM" id="SSF117892">
    <property type="entry name" value="Band 7/SPFH domain"/>
    <property type="match status" value="1"/>
</dbReference>
<dbReference type="PRINTS" id="PR00721">
    <property type="entry name" value="STOMATIN"/>
</dbReference>
<dbReference type="RefSeq" id="WP_051240186.1">
    <property type="nucleotide sequence ID" value="NZ_AWXU01000020.1"/>
</dbReference>
<dbReference type="EMBL" id="AWXU01000020">
    <property type="protein sequence ID" value="KFN50316.1"/>
    <property type="molecule type" value="Genomic_DNA"/>
</dbReference>
<evidence type="ECO:0000256" key="2">
    <source>
        <dbReference type="ARBA" id="ARBA00006971"/>
    </source>
</evidence>
<dbReference type="Proteomes" id="UP000029391">
    <property type="component" value="Unassembled WGS sequence"/>
</dbReference>
<evidence type="ECO:0000259" key="8">
    <source>
        <dbReference type="SMART" id="SM00244"/>
    </source>
</evidence>
<name>A0A091BEZ2_9GAMM</name>
<dbReference type="PANTHER" id="PTHR43327:SF2">
    <property type="entry name" value="MODULATOR OF FTSH PROTEASE HFLK"/>
    <property type="match status" value="1"/>
</dbReference>